<dbReference type="Proteomes" id="UP001330184">
    <property type="component" value="Chromosome"/>
</dbReference>
<organism evidence="3 4">
    <name type="scientific">Flagellimonas marinaquae</name>
    <dbReference type="NCBI Taxonomy" id="254955"/>
    <lineage>
        <taxon>Bacteria</taxon>
        <taxon>Pseudomonadati</taxon>
        <taxon>Bacteroidota</taxon>
        <taxon>Flavobacteriia</taxon>
        <taxon>Flavobacteriales</taxon>
        <taxon>Flavobacteriaceae</taxon>
        <taxon>Flagellimonas</taxon>
    </lineage>
</organism>
<dbReference type="PANTHER" id="PTHR46268">
    <property type="entry name" value="STRESS RESPONSE PROTEIN NHAX"/>
    <property type="match status" value="1"/>
</dbReference>
<accession>A0AA48KMW6</accession>
<dbReference type="RefSeq" id="WP_338194171.1">
    <property type="nucleotide sequence ID" value="NZ_AP027268.1"/>
</dbReference>
<evidence type="ECO:0000313" key="4">
    <source>
        <dbReference type="Proteomes" id="UP001330184"/>
    </source>
</evidence>
<feature type="domain" description="UspA" evidence="2">
    <location>
        <begin position="3"/>
        <end position="136"/>
    </location>
</feature>
<dbReference type="CDD" id="cd00293">
    <property type="entry name" value="USP-like"/>
    <property type="match status" value="1"/>
</dbReference>
<dbReference type="AlphaFoldDB" id="A0AA48KMW6"/>
<evidence type="ECO:0000259" key="2">
    <source>
        <dbReference type="Pfam" id="PF00582"/>
    </source>
</evidence>
<keyword evidence="4" id="KW-1185">Reference proteome</keyword>
<protein>
    <recommendedName>
        <fullName evidence="2">UspA domain-containing protein</fullName>
    </recommendedName>
</protein>
<dbReference type="Gene3D" id="3.40.50.12370">
    <property type="match status" value="1"/>
</dbReference>
<dbReference type="PANTHER" id="PTHR46268:SF6">
    <property type="entry name" value="UNIVERSAL STRESS PROTEIN UP12"/>
    <property type="match status" value="1"/>
</dbReference>
<name>A0AA48KMW6_9FLAO</name>
<dbReference type="EMBL" id="AP027268">
    <property type="protein sequence ID" value="BDW93559.1"/>
    <property type="molecule type" value="Genomic_DNA"/>
</dbReference>
<evidence type="ECO:0000256" key="1">
    <source>
        <dbReference type="ARBA" id="ARBA00008791"/>
    </source>
</evidence>
<dbReference type="InterPro" id="IPR006016">
    <property type="entry name" value="UspA"/>
</dbReference>
<dbReference type="Pfam" id="PF00582">
    <property type="entry name" value="Usp"/>
    <property type="match status" value="1"/>
</dbReference>
<sequence length="271" mass="30859">MLQILVPTDFSNNSYNALFYAAKLFKNKKSTFRIVNVCSTKNDPKKEEAQLESAQGLDALVHRLIRDVGENLNHDYKKISLCSDLSEGIADYAKTNKVDLTVIGNKAQEEVKHILFGNNAMQLVREITHCPVLIVPLEIDFKKVDKLAFTSNYTYPIAEENSKAIIFFSELMDSVVVPMRIQENKGNDTAEKNRTQFLNAIAHKSGKEVELPIFDGKVNTILEFVDLWKIGMLCMVYYPHHFFLEFIGNGIIKELNTKLKVPFLILPNRQS</sequence>
<comment type="similarity">
    <text evidence="1">Belongs to the universal stress protein A family.</text>
</comment>
<dbReference type="SUPFAM" id="SSF52402">
    <property type="entry name" value="Adenine nucleotide alpha hydrolases-like"/>
    <property type="match status" value="1"/>
</dbReference>
<reference evidence="3 4" key="1">
    <citation type="submission" date="2023-01" db="EMBL/GenBank/DDBJ databases">
        <title>Complete genome sequence of Muricauda aquimarina strain IFOP_LL357.</title>
        <authorList>
            <person name="Gajardo G."/>
            <person name="Ueki S."/>
            <person name="Maruyama F."/>
        </authorList>
    </citation>
    <scope>NUCLEOTIDE SEQUENCE [LARGE SCALE GENOMIC DNA]</scope>
    <source>
        <strain evidence="3 4">IFOP_LL357</strain>
    </source>
</reference>
<proteinExistence type="inferred from homology"/>
<evidence type="ECO:0000313" key="3">
    <source>
        <dbReference type="EMBL" id="BDW93559.1"/>
    </source>
</evidence>
<gene>
    <name evidence="3" type="ORF">MACH07_23910</name>
</gene>